<name>A0AAN3AB75_BACO1</name>
<dbReference type="EMBL" id="AAXF02000042">
    <property type="protein sequence ID" value="EDO13060.1"/>
    <property type="molecule type" value="Genomic_DNA"/>
</dbReference>
<evidence type="ECO:0000313" key="1">
    <source>
        <dbReference type="EMBL" id="EDO13060.1"/>
    </source>
</evidence>
<comment type="caution">
    <text evidence="1">The sequence shown here is derived from an EMBL/GenBank/DDBJ whole genome shotgun (WGS) entry which is preliminary data.</text>
</comment>
<gene>
    <name evidence="1" type="ORF">BACOVA_01300</name>
</gene>
<accession>A0AAN3AB75</accession>
<sequence length="28" mass="3135">MVKKGSKEVKGVKANGYKESENTLFFSK</sequence>
<protein>
    <submittedName>
        <fullName evidence="1">Uncharacterized protein</fullName>
    </submittedName>
</protein>
<organism evidence="1 2">
    <name type="scientific">Bacteroides ovatus (strain ATCC 8483 / DSM 1896 / JCM 5824 / BCRC 10623 / CCUG 4943 / NCTC 11153)</name>
    <dbReference type="NCBI Taxonomy" id="411476"/>
    <lineage>
        <taxon>Bacteria</taxon>
        <taxon>Pseudomonadati</taxon>
        <taxon>Bacteroidota</taxon>
        <taxon>Bacteroidia</taxon>
        <taxon>Bacteroidales</taxon>
        <taxon>Bacteroidaceae</taxon>
        <taxon>Bacteroides</taxon>
    </lineage>
</organism>
<reference evidence="2" key="2">
    <citation type="submission" date="2007-04" db="EMBL/GenBank/DDBJ databases">
        <title>Draft genome sequence of Bacteroides ovatus (ATCC 8483).</title>
        <authorList>
            <person name="Sudarsanam P."/>
            <person name="Ley R."/>
            <person name="Guruge J."/>
            <person name="Turnbaugh P.J."/>
            <person name="Mahowald M."/>
            <person name="Liep D."/>
            <person name="Gordon J."/>
        </authorList>
    </citation>
    <scope>NUCLEOTIDE SEQUENCE [LARGE SCALE GENOMIC DNA]</scope>
    <source>
        <strain evidence="2">ATCC 8483 / DSM 1896 / JCM 5824 / BCRC 10623 / CCUG 4943 / NCTC 11153</strain>
    </source>
</reference>
<reference evidence="1 2" key="1">
    <citation type="submission" date="2007-03" db="EMBL/GenBank/DDBJ databases">
        <authorList>
            <person name="Fulton L."/>
            <person name="Clifton S."/>
            <person name="Fulton B."/>
            <person name="Xu J."/>
            <person name="Minx P."/>
            <person name="Pepin K.H."/>
            <person name="Johnson M."/>
            <person name="Thiruvilangam P."/>
            <person name="Bhonagiri V."/>
            <person name="Nash W.E."/>
            <person name="Mardis E.R."/>
            <person name="Wilson R.K."/>
        </authorList>
    </citation>
    <scope>NUCLEOTIDE SEQUENCE [LARGE SCALE GENOMIC DNA]</scope>
    <source>
        <strain evidence="2">ATCC 8483 / DSM 1896 / JCM 5824 / BCRC 10623 / CCUG 4943 / NCTC 11153</strain>
    </source>
</reference>
<dbReference type="AlphaFoldDB" id="A0AAN3AB75"/>
<evidence type="ECO:0000313" key="2">
    <source>
        <dbReference type="Proteomes" id="UP000005475"/>
    </source>
</evidence>
<proteinExistence type="predicted"/>
<dbReference type="Proteomes" id="UP000005475">
    <property type="component" value="Unassembled WGS sequence"/>
</dbReference>